<comment type="caution">
    <text evidence="2">The sequence shown here is derived from an EMBL/GenBank/DDBJ whole genome shotgun (WGS) entry which is preliminary data.</text>
</comment>
<gene>
    <name evidence="2" type="ORF">OKA104_LOCUS42235</name>
</gene>
<evidence type="ECO:0000313" key="3">
    <source>
        <dbReference type="Proteomes" id="UP000663881"/>
    </source>
</evidence>
<evidence type="ECO:0000256" key="1">
    <source>
        <dbReference type="SAM" id="MobiDB-lite"/>
    </source>
</evidence>
<reference evidence="2" key="1">
    <citation type="submission" date="2021-02" db="EMBL/GenBank/DDBJ databases">
        <authorList>
            <person name="Nowell W R."/>
        </authorList>
    </citation>
    <scope>NUCLEOTIDE SEQUENCE</scope>
</reference>
<dbReference type="Proteomes" id="UP000663881">
    <property type="component" value="Unassembled WGS sequence"/>
</dbReference>
<dbReference type="EMBL" id="CAJOAY010010645">
    <property type="protein sequence ID" value="CAF4224773.1"/>
    <property type="molecule type" value="Genomic_DNA"/>
</dbReference>
<feature type="compositionally biased region" description="Polar residues" evidence="1">
    <location>
        <begin position="1"/>
        <end position="18"/>
    </location>
</feature>
<evidence type="ECO:0000313" key="2">
    <source>
        <dbReference type="EMBL" id="CAF4224773.1"/>
    </source>
</evidence>
<feature type="region of interest" description="Disordered" evidence="1">
    <location>
        <begin position="1"/>
        <end position="25"/>
    </location>
</feature>
<protein>
    <submittedName>
        <fullName evidence="2">Uncharacterized protein</fullName>
    </submittedName>
</protein>
<sequence>MGAENSVNDKNTDQSLTTLEHGLEQRRTISQKVRNSIVICLNTNTDVKNKDWQRTIAELQHTVHNCVTFS</sequence>
<accession>A0A820D2P5</accession>
<proteinExistence type="predicted"/>
<organism evidence="2 3">
    <name type="scientific">Adineta steineri</name>
    <dbReference type="NCBI Taxonomy" id="433720"/>
    <lineage>
        <taxon>Eukaryota</taxon>
        <taxon>Metazoa</taxon>
        <taxon>Spiralia</taxon>
        <taxon>Gnathifera</taxon>
        <taxon>Rotifera</taxon>
        <taxon>Eurotatoria</taxon>
        <taxon>Bdelloidea</taxon>
        <taxon>Adinetida</taxon>
        <taxon>Adinetidae</taxon>
        <taxon>Adineta</taxon>
    </lineage>
</organism>
<feature type="non-terminal residue" evidence="2">
    <location>
        <position position="70"/>
    </location>
</feature>
<name>A0A820D2P5_9BILA</name>
<dbReference type="AlphaFoldDB" id="A0A820D2P5"/>